<dbReference type="EMBL" id="NFHB01000005">
    <property type="protein sequence ID" value="OUN03134.1"/>
    <property type="molecule type" value="Genomic_DNA"/>
</dbReference>
<dbReference type="OrthoDB" id="1095310at2"/>
<dbReference type="InterPro" id="IPR026403">
    <property type="entry name" value="Lipo_with_rSAM"/>
</dbReference>
<dbReference type="NCBIfam" id="TIGR04134">
    <property type="entry name" value="lipo_with_rSAM"/>
    <property type="match status" value="1"/>
</dbReference>
<reference evidence="2" key="1">
    <citation type="submission" date="2017-04" db="EMBL/GenBank/DDBJ databases">
        <title>Function of individual gut microbiota members based on whole genome sequencing of pure cultures obtained from chicken caecum.</title>
        <authorList>
            <person name="Medvecky M."/>
            <person name="Cejkova D."/>
            <person name="Polansky O."/>
            <person name="Karasova D."/>
            <person name="Kubasova T."/>
            <person name="Cizek A."/>
            <person name="Rychlik I."/>
        </authorList>
    </citation>
    <scope>NUCLEOTIDE SEQUENCE [LARGE SCALE GENOMIC DNA]</scope>
    <source>
        <strain evidence="2">An90</strain>
    </source>
</reference>
<name>A0A1Y3QTY2_9BACT</name>
<evidence type="ECO:0008006" key="3">
    <source>
        <dbReference type="Google" id="ProtNLM"/>
    </source>
</evidence>
<dbReference type="RefSeq" id="WP_087402423.1">
    <property type="nucleotide sequence ID" value="NZ_NFHB01000005.1"/>
</dbReference>
<organism evidence="1 2">
    <name type="scientific">Alistipes onderdonkii</name>
    <dbReference type="NCBI Taxonomy" id="328813"/>
    <lineage>
        <taxon>Bacteria</taxon>
        <taxon>Pseudomonadati</taxon>
        <taxon>Bacteroidota</taxon>
        <taxon>Bacteroidia</taxon>
        <taxon>Bacteroidales</taxon>
        <taxon>Rikenellaceae</taxon>
        <taxon>Alistipes</taxon>
    </lineage>
</organism>
<evidence type="ECO:0000313" key="1">
    <source>
        <dbReference type="EMBL" id="OUN03134.1"/>
    </source>
</evidence>
<accession>A0A1Y3QTY2</accession>
<gene>
    <name evidence="1" type="ORF">B5G41_08805</name>
</gene>
<sequence>MRTPVYSLLFGQHPHSGFGHDKTPKKRLSLLFARLGFFTACEKQKNGEPPTAMYGTPHVKIWVGGKVTDKTGAPIPGIEVLQQNSPYKALTGDDGSYELPGQLFSIETTADILFTDTDGPSNGGEFAAQSVPVEFTEADRVSEAEGWCGGSFARTGVDVTLEEDAQE</sequence>
<dbReference type="Proteomes" id="UP000195772">
    <property type="component" value="Unassembled WGS sequence"/>
</dbReference>
<evidence type="ECO:0000313" key="2">
    <source>
        <dbReference type="Proteomes" id="UP000195772"/>
    </source>
</evidence>
<proteinExistence type="predicted"/>
<dbReference type="Gene3D" id="2.60.40.1120">
    <property type="entry name" value="Carboxypeptidase-like, regulatory domain"/>
    <property type="match status" value="1"/>
</dbReference>
<protein>
    <recommendedName>
        <fullName evidence="3">Carboxypeptidase regulatory-like domain-containing protein</fullName>
    </recommendedName>
</protein>
<dbReference type="InterPro" id="IPR008969">
    <property type="entry name" value="CarboxyPept-like_regulatory"/>
</dbReference>
<dbReference type="AlphaFoldDB" id="A0A1Y3QTY2"/>
<dbReference type="SUPFAM" id="SSF49464">
    <property type="entry name" value="Carboxypeptidase regulatory domain-like"/>
    <property type="match status" value="1"/>
</dbReference>
<comment type="caution">
    <text evidence="1">The sequence shown here is derived from an EMBL/GenBank/DDBJ whole genome shotgun (WGS) entry which is preliminary data.</text>
</comment>